<sequence length="73" mass="7643">MTVSGPAVSSSRKRRITPTAETISPKKIAVITSPGVVSPLINSIDPSNFPNSPGFLHLVELAHKLGGGVSERH</sequence>
<gene>
    <name evidence="2" type="ORF">B0T26DRAFT_699283</name>
</gene>
<protein>
    <submittedName>
        <fullName evidence="2">Uncharacterized protein</fullName>
    </submittedName>
</protein>
<dbReference type="EMBL" id="JAUIRO010000002">
    <property type="protein sequence ID" value="KAK0728778.1"/>
    <property type="molecule type" value="Genomic_DNA"/>
</dbReference>
<evidence type="ECO:0000313" key="2">
    <source>
        <dbReference type="EMBL" id="KAK0728778.1"/>
    </source>
</evidence>
<evidence type="ECO:0000313" key="3">
    <source>
        <dbReference type="Proteomes" id="UP001172101"/>
    </source>
</evidence>
<keyword evidence="3" id="KW-1185">Reference proteome</keyword>
<evidence type="ECO:0000256" key="1">
    <source>
        <dbReference type="SAM" id="MobiDB-lite"/>
    </source>
</evidence>
<dbReference type="AlphaFoldDB" id="A0AA40EAX3"/>
<comment type="caution">
    <text evidence="2">The sequence shown here is derived from an EMBL/GenBank/DDBJ whole genome shotgun (WGS) entry which is preliminary data.</text>
</comment>
<dbReference type="GeneID" id="85324732"/>
<feature type="compositionally biased region" description="Polar residues" evidence="1">
    <location>
        <begin position="1"/>
        <end position="10"/>
    </location>
</feature>
<name>A0AA40EAX3_9PEZI</name>
<organism evidence="2 3">
    <name type="scientific">Lasiosphaeria miniovina</name>
    <dbReference type="NCBI Taxonomy" id="1954250"/>
    <lineage>
        <taxon>Eukaryota</taxon>
        <taxon>Fungi</taxon>
        <taxon>Dikarya</taxon>
        <taxon>Ascomycota</taxon>
        <taxon>Pezizomycotina</taxon>
        <taxon>Sordariomycetes</taxon>
        <taxon>Sordariomycetidae</taxon>
        <taxon>Sordariales</taxon>
        <taxon>Lasiosphaeriaceae</taxon>
        <taxon>Lasiosphaeria</taxon>
    </lineage>
</organism>
<accession>A0AA40EAX3</accession>
<dbReference type="RefSeq" id="XP_060301633.1">
    <property type="nucleotide sequence ID" value="XM_060441462.1"/>
</dbReference>
<reference evidence="2" key="1">
    <citation type="submission" date="2023-06" db="EMBL/GenBank/DDBJ databases">
        <title>Genome-scale phylogeny and comparative genomics of the fungal order Sordariales.</title>
        <authorList>
            <consortium name="Lawrence Berkeley National Laboratory"/>
            <person name="Hensen N."/>
            <person name="Bonometti L."/>
            <person name="Westerberg I."/>
            <person name="Brannstrom I.O."/>
            <person name="Guillou S."/>
            <person name="Cros-Aarteil S."/>
            <person name="Calhoun S."/>
            <person name="Haridas S."/>
            <person name="Kuo A."/>
            <person name="Mondo S."/>
            <person name="Pangilinan J."/>
            <person name="Riley R."/>
            <person name="LaButti K."/>
            <person name="Andreopoulos B."/>
            <person name="Lipzen A."/>
            <person name="Chen C."/>
            <person name="Yanf M."/>
            <person name="Daum C."/>
            <person name="Ng V."/>
            <person name="Clum A."/>
            <person name="Steindorff A."/>
            <person name="Ohm R."/>
            <person name="Martin F."/>
            <person name="Silar P."/>
            <person name="Natvig D."/>
            <person name="Lalanne C."/>
            <person name="Gautier V."/>
            <person name="Ament-velasquez S.L."/>
            <person name="Kruys A."/>
            <person name="Hutchinson M.I."/>
            <person name="Powell A.J."/>
            <person name="Barry K."/>
            <person name="Miller A.N."/>
            <person name="Grigoriev I.V."/>
            <person name="Debuchy R."/>
            <person name="Gladieux P."/>
            <person name="Thoren M.H."/>
            <person name="Johannesson H."/>
        </authorList>
    </citation>
    <scope>NUCLEOTIDE SEQUENCE</scope>
    <source>
        <strain evidence="2">SMH2392-1A</strain>
    </source>
</reference>
<feature type="region of interest" description="Disordered" evidence="1">
    <location>
        <begin position="1"/>
        <end position="21"/>
    </location>
</feature>
<dbReference type="Proteomes" id="UP001172101">
    <property type="component" value="Unassembled WGS sequence"/>
</dbReference>
<proteinExistence type="predicted"/>